<dbReference type="Gene3D" id="1.10.472.10">
    <property type="entry name" value="Cyclin-like"/>
    <property type="match status" value="1"/>
</dbReference>
<feature type="compositionally biased region" description="Gly residues" evidence="1">
    <location>
        <begin position="281"/>
        <end position="297"/>
    </location>
</feature>
<feature type="region of interest" description="Disordered" evidence="1">
    <location>
        <begin position="275"/>
        <end position="304"/>
    </location>
</feature>
<organism evidence="3">
    <name type="scientific">Timema shepardi</name>
    <name type="common">Walking stick</name>
    <dbReference type="NCBI Taxonomy" id="629360"/>
    <lineage>
        <taxon>Eukaryota</taxon>
        <taxon>Metazoa</taxon>
        <taxon>Ecdysozoa</taxon>
        <taxon>Arthropoda</taxon>
        <taxon>Hexapoda</taxon>
        <taxon>Insecta</taxon>
        <taxon>Pterygota</taxon>
        <taxon>Neoptera</taxon>
        <taxon>Polyneoptera</taxon>
        <taxon>Phasmatodea</taxon>
        <taxon>Timematodea</taxon>
        <taxon>Timematoidea</taxon>
        <taxon>Timematidae</taxon>
        <taxon>Timema</taxon>
    </lineage>
</organism>
<evidence type="ECO:0000256" key="1">
    <source>
        <dbReference type="SAM" id="MobiDB-lite"/>
    </source>
</evidence>
<sequence length="331" mass="35424">MASLVLIDSSQLSSDSPHLGIYSSPMASLVLIDSSQLSSDSPHLDIGSSGPVRVPSSWVVMECQIISGNTPAPPTDTGGETKQITTRFLSLAALVGVLLPVRVVTLMCWGLGRLNVEKVYPHLRGGAARARTSRKIPRSRAAGTGRRLSGPSLERCGRGVLVQFATVGRRRPRLGYPSGPEGMRGGPLSKPFKNAQRTHTRMKEFTNFKHYSFSMYTPSIIASSSIAAALHGLDWTTKSSCSLNQLLDLLHRITAIEKDFLQSCLQKIEDMVTRTMSSRSGEGGEGCTSSGNGGGSSGTNSRNNLDQAAANEKVMEHGKAGTPTDVRDVHF</sequence>
<accession>A0A7R9AME3</accession>
<dbReference type="InterPro" id="IPR036915">
    <property type="entry name" value="Cyclin-like_sf"/>
</dbReference>
<dbReference type="InterPro" id="IPR004367">
    <property type="entry name" value="Cyclin_C-dom"/>
</dbReference>
<dbReference type="SUPFAM" id="SSF47954">
    <property type="entry name" value="Cyclin-like"/>
    <property type="match status" value="1"/>
</dbReference>
<dbReference type="EMBL" id="OC000342">
    <property type="protein sequence ID" value="CAD7256979.1"/>
    <property type="molecule type" value="Genomic_DNA"/>
</dbReference>
<evidence type="ECO:0000313" key="3">
    <source>
        <dbReference type="EMBL" id="CAD7256979.1"/>
    </source>
</evidence>
<reference evidence="3" key="1">
    <citation type="submission" date="2020-11" db="EMBL/GenBank/DDBJ databases">
        <authorList>
            <person name="Tran Van P."/>
        </authorList>
    </citation>
    <scope>NUCLEOTIDE SEQUENCE</scope>
</reference>
<dbReference type="AlphaFoldDB" id="A0A7R9AME3"/>
<proteinExistence type="predicted"/>
<feature type="region of interest" description="Disordered" evidence="1">
    <location>
        <begin position="130"/>
        <end position="149"/>
    </location>
</feature>
<protein>
    <recommendedName>
        <fullName evidence="2">Cyclin C-terminal domain-containing protein</fullName>
    </recommendedName>
</protein>
<dbReference type="Pfam" id="PF02984">
    <property type="entry name" value="Cyclin_C"/>
    <property type="match status" value="1"/>
</dbReference>
<name>A0A7R9AME3_TIMSH</name>
<evidence type="ECO:0000259" key="2">
    <source>
        <dbReference type="Pfam" id="PF02984"/>
    </source>
</evidence>
<gene>
    <name evidence="3" type="ORF">TSIB3V08_LOCUS1254</name>
</gene>
<feature type="domain" description="Cyclin C-terminal" evidence="2">
    <location>
        <begin position="209"/>
        <end position="278"/>
    </location>
</feature>